<feature type="domain" description="Soluble ligand binding" evidence="18">
    <location>
        <begin position="811"/>
        <end position="861"/>
    </location>
</feature>
<keyword evidence="9" id="KW-0406">Ion transport</keyword>
<dbReference type="GO" id="GO:0046930">
    <property type="term" value="C:pore complex"/>
    <property type="evidence" value="ECO:0007669"/>
    <property type="project" value="UniProtKB-KW"/>
</dbReference>
<dbReference type="InterPro" id="IPR003715">
    <property type="entry name" value="Poly_export_N"/>
</dbReference>
<feature type="region of interest" description="Disordered" evidence="15">
    <location>
        <begin position="44"/>
        <end position="63"/>
    </location>
</feature>
<evidence type="ECO:0000256" key="3">
    <source>
        <dbReference type="ARBA" id="ARBA00022448"/>
    </source>
</evidence>
<dbReference type="GO" id="GO:0009279">
    <property type="term" value="C:cell outer membrane"/>
    <property type="evidence" value="ECO:0007669"/>
    <property type="project" value="UniProtKB-SubCell"/>
</dbReference>
<dbReference type="Pfam" id="PF02563">
    <property type="entry name" value="Poly_export"/>
    <property type="match status" value="1"/>
</dbReference>
<name>A0A9Q9STM3_MOOP1</name>
<dbReference type="InterPro" id="IPR054765">
    <property type="entry name" value="SLBB_dom"/>
</dbReference>
<dbReference type="Pfam" id="PF22461">
    <property type="entry name" value="SLBB_2"/>
    <property type="match status" value="2"/>
</dbReference>
<keyword evidence="6" id="KW-0812">Transmembrane</keyword>
<evidence type="ECO:0000256" key="1">
    <source>
        <dbReference type="ARBA" id="ARBA00004571"/>
    </source>
</evidence>
<dbReference type="PANTHER" id="PTHR33619">
    <property type="entry name" value="POLYSACCHARIDE EXPORT PROTEIN GFCE-RELATED"/>
    <property type="match status" value="1"/>
</dbReference>
<reference evidence="20" key="2">
    <citation type="submission" date="2022-10" db="EMBL/GenBank/DDBJ databases">
        <authorList>
            <person name="Ngo T.-E."/>
        </authorList>
    </citation>
    <scope>NUCLEOTIDE SEQUENCE</scope>
    <source>
        <strain evidence="20">JHB</strain>
    </source>
</reference>
<dbReference type="PANTHER" id="PTHR33619:SF3">
    <property type="entry name" value="POLYSACCHARIDE EXPORT PROTEIN GFCE-RELATED"/>
    <property type="match status" value="1"/>
</dbReference>
<proteinExistence type="inferred from homology"/>
<feature type="chain" id="PRO_5040237263" evidence="16">
    <location>
        <begin position="20"/>
        <end position="919"/>
    </location>
</feature>
<organism evidence="20">
    <name type="scientific">Moorena producens (strain JHB)</name>
    <dbReference type="NCBI Taxonomy" id="1454205"/>
    <lineage>
        <taxon>Bacteria</taxon>
        <taxon>Bacillati</taxon>
        <taxon>Cyanobacteriota</taxon>
        <taxon>Cyanophyceae</taxon>
        <taxon>Coleofasciculales</taxon>
        <taxon>Coleofasciculaceae</taxon>
        <taxon>Moorena</taxon>
    </lineage>
</organism>
<dbReference type="GO" id="GO:0006811">
    <property type="term" value="P:monoatomic ion transport"/>
    <property type="evidence" value="ECO:0007669"/>
    <property type="project" value="UniProtKB-KW"/>
</dbReference>
<accession>A0A9Q9STM3</accession>
<keyword evidence="3" id="KW-0813">Transport</keyword>
<feature type="signal peptide" evidence="16">
    <location>
        <begin position="1"/>
        <end position="19"/>
    </location>
</feature>
<dbReference type="AlphaFoldDB" id="A0A9Q9STM3"/>
<dbReference type="Gene3D" id="3.10.560.10">
    <property type="entry name" value="Outer membrane lipoprotein wza domain like"/>
    <property type="match status" value="3"/>
</dbReference>
<feature type="domain" description="SLBB" evidence="19">
    <location>
        <begin position="699"/>
        <end position="785"/>
    </location>
</feature>
<evidence type="ECO:0000256" key="10">
    <source>
        <dbReference type="ARBA" id="ARBA00023114"/>
    </source>
</evidence>
<keyword evidence="12" id="KW-0564">Palmitate</keyword>
<evidence type="ECO:0000259" key="18">
    <source>
        <dbReference type="Pfam" id="PF10531"/>
    </source>
</evidence>
<evidence type="ECO:0000256" key="6">
    <source>
        <dbReference type="ARBA" id="ARBA00022692"/>
    </source>
</evidence>
<comment type="similarity">
    <text evidence="2">Belongs to the BexD/CtrA/VexA family.</text>
</comment>
<dbReference type="Pfam" id="PF10531">
    <property type="entry name" value="SLBB"/>
    <property type="match status" value="1"/>
</dbReference>
<keyword evidence="4" id="KW-1134">Transmembrane beta strand</keyword>
<keyword evidence="10" id="KW-0626">Porin</keyword>
<evidence type="ECO:0000259" key="17">
    <source>
        <dbReference type="Pfam" id="PF02563"/>
    </source>
</evidence>
<evidence type="ECO:0000256" key="12">
    <source>
        <dbReference type="ARBA" id="ARBA00023139"/>
    </source>
</evidence>
<evidence type="ECO:0000256" key="16">
    <source>
        <dbReference type="SAM" id="SignalP"/>
    </source>
</evidence>
<evidence type="ECO:0000256" key="7">
    <source>
        <dbReference type="ARBA" id="ARBA00022729"/>
    </source>
</evidence>
<evidence type="ECO:0000256" key="9">
    <source>
        <dbReference type="ARBA" id="ARBA00023065"/>
    </source>
</evidence>
<evidence type="ECO:0000256" key="14">
    <source>
        <dbReference type="ARBA" id="ARBA00023288"/>
    </source>
</evidence>
<dbReference type="GO" id="GO:0015288">
    <property type="term" value="F:porin activity"/>
    <property type="evidence" value="ECO:0007669"/>
    <property type="project" value="UniProtKB-KW"/>
</dbReference>
<keyword evidence="13" id="KW-0998">Cell outer membrane</keyword>
<evidence type="ECO:0000256" key="11">
    <source>
        <dbReference type="ARBA" id="ARBA00023136"/>
    </source>
</evidence>
<dbReference type="InterPro" id="IPR049712">
    <property type="entry name" value="Poly_export"/>
</dbReference>
<evidence type="ECO:0000256" key="5">
    <source>
        <dbReference type="ARBA" id="ARBA00022597"/>
    </source>
</evidence>
<feature type="domain" description="Polysaccharide export protein N-terminal" evidence="17">
    <location>
        <begin position="506"/>
        <end position="578"/>
    </location>
</feature>
<keyword evidence="14" id="KW-0449">Lipoprotein</keyword>
<evidence type="ECO:0000256" key="8">
    <source>
        <dbReference type="ARBA" id="ARBA00023047"/>
    </source>
</evidence>
<keyword evidence="7 16" id="KW-0732">Signal</keyword>
<evidence type="ECO:0000256" key="15">
    <source>
        <dbReference type="SAM" id="MobiDB-lite"/>
    </source>
</evidence>
<dbReference type="GO" id="GO:0015159">
    <property type="term" value="F:polysaccharide transmembrane transporter activity"/>
    <property type="evidence" value="ECO:0007669"/>
    <property type="project" value="InterPro"/>
</dbReference>
<keyword evidence="8" id="KW-0625">Polysaccharide transport</keyword>
<gene>
    <name evidence="20" type="ORF">BJP36_35585</name>
</gene>
<sequence>MLRALVLIPMSAAASYSLGFGLSNNWNYNDHPIVQLISGDQSRKVSYSNQGKNDTNLPKSPTVTLPQTFAKPKFSLTQSQLNQSNSQPTLPGLSRQTVSPKNFAKIQPSLPPTTVIPPEIVKTLPIDRIVARSVGGDLLTMRFETVDAAPVKVPKTPQAEMISPIAKVEKQKKSELGANANNTNRPLEKLTFSSEVTWVNGSFYQMSNQAEDHPEIVFTVDAAPVKVPKKPRAQMISTFTPVSQSSLPLPGAPTPELVTAQSEIPAPGIAKVEKQTKSELVANANNTNRPLGKLTFSSDVTWVNGSLDFFQKREQRIWEQATVNKNSRKAMQSAKEGSQGVYKVRTQVTHTAPPHSLFHQEQYQKNTFAKGLLSQRSNQVEDHPEIILADANLAASGKLAMVTFRELLPNGEQLREILPAPTLAQSTIAQSTIAQSTPTPSQGQSTEIVPLPTFEQPSQTLPSSQGPTEIVPLPTFGKPSQTLPSPYPTDFTTPVPPVEPVSPVIDQTYTLGGGDLILITIFRVPEFSGEQQVGVDGSIKLPLVGKLTVDGMTLEEAEIAIATQYQSELRSPAITVSLLQPRPLQIAISGEIKQPGSYVLPLINNAQFPSVAQAVQLAGGMTQSADLERVEIRRTQPSGITQTITVNLSQLLQAGDLSQNLILRDGDVIKIPTTPSVDLAKTAQLAASNLASTEEISDVAVVGEVFRPGAYRLEGGQNGTSRPTVSQAIQTAGGIKPSANVREIQVRRPTRDGTEQLININLWKLLQDGDLSQDLALQKGDTVIIPTATEITAVEAAQIASTNLSPDVIRVNVAGEVKQPGTVEMPSNTTLNEALLSVGGFNERAEKIVELIRFNPDGSLTRREIEVNFKQGIDPQTNPLLSQNDIIIAGRSSYTKITDTISNILEPILKILNPLRSLF</sequence>
<comment type="subcellular location">
    <subcellularLocation>
        <location evidence="1">Cell outer membrane</location>
        <topology evidence="1">Multi-pass membrane protein</topology>
    </subcellularLocation>
</comment>
<protein>
    <submittedName>
        <fullName evidence="20">SLBB domain-containing protein</fullName>
    </submittedName>
</protein>
<evidence type="ECO:0000256" key="13">
    <source>
        <dbReference type="ARBA" id="ARBA00023237"/>
    </source>
</evidence>
<feature type="domain" description="SLBB" evidence="19">
    <location>
        <begin position="586"/>
        <end position="670"/>
    </location>
</feature>
<evidence type="ECO:0000256" key="2">
    <source>
        <dbReference type="ARBA" id="ARBA00009450"/>
    </source>
</evidence>
<dbReference type="InterPro" id="IPR019554">
    <property type="entry name" value="Soluble_ligand-bd"/>
</dbReference>
<evidence type="ECO:0000256" key="4">
    <source>
        <dbReference type="ARBA" id="ARBA00022452"/>
    </source>
</evidence>
<dbReference type="EMBL" id="CP017708">
    <property type="protein sequence ID" value="WAN69416.1"/>
    <property type="molecule type" value="Genomic_DNA"/>
</dbReference>
<reference evidence="20" key="1">
    <citation type="journal article" date="2017" name="Proc. Natl. Acad. Sci. U.S.A.">
        <title>Comparative genomics uncovers the prolific and distinctive metabolic potential of the cyanobacterial genus Moorea.</title>
        <authorList>
            <person name="Leao T."/>
            <person name="Castelao G."/>
            <person name="Korobeynikov A."/>
            <person name="Monroe E.A."/>
            <person name="Podell S."/>
            <person name="Glukhov E."/>
            <person name="Allen E.E."/>
            <person name="Gerwick W.H."/>
            <person name="Gerwick L."/>
        </authorList>
    </citation>
    <scope>NUCLEOTIDE SEQUENCE</scope>
    <source>
        <strain evidence="20">JHB</strain>
    </source>
</reference>
<keyword evidence="11" id="KW-0472">Membrane</keyword>
<keyword evidence="5" id="KW-0762">Sugar transport</keyword>
<evidence type="ECO:0000259" key="19">
    <source>
        <dbReference type="Pfam" id="PF22461"/>
    </source>
</evidence>
<evidence type="ECO:0000313" key="20">
    <source>
        <dbReference type="EMBL" id="WAN69416.1"/>
    </source>
</evidence>
<dbReference type="Proteomes" id="UP000176944">
    <property type="component" value="Chromosome"/>
</dbReference>